<dbReference type="PANTHER" id="PTHR36113:SF6">
    <property type="entry name" value="FOSFOMYCIN RESISTANCE PROTEIN FOSX"/>
    <property type="match status" value="1"/>
</dbReference>
<dbReference type="InterPro" id="IPR018146">
    <property type="entry name" value="Glyoxalase_1_CS"/>
</dbReference>
<proteinExistence type="predicted"/>
<dbReference type="EMBL" id="CP113797">
    <property type="protein sequence ID" value="WAL62547.1"/>
    <property type="molecule type" value="Genomic_DNA"/>
</dbReference>
<evidence type="ECO:0000259" key="2">
    <source>
        <dbReference type="PROSITE" id="PS51819"/>
    </source>
</evidence>
<feature type="domain" description="VOC" evidence="2">
    <location>
        <begin position="23"/>
        <end position="155"/>
    </location>
</feature>
<dbReference type="PROSITE" id="PS51819">
    <property type="entry name" value="VOC"/>
    <property type="match status" value="1"/>
</dbReference>
<dbReference type="GO" id="GO:0004462">
    <property type="term" value="F:lactoylglutathione lyase activity"/>
    <property type="evidence" value="ECO:0007669"/>
    <property type="project" value="InterPro"/>
</dbReference>
<dbReference type="PANTHER" id="PTHR36113">
    <property type="entry name" value="LYASE, PUTATIVE-RELATED-RELATED"/>
    <property type="match status" value="1"/>
</dbReference>
<reference evidence="3" key="1">
    <citation type="submission" date="2022-12" db="EMBL/GenBank/DDBJ databases">
        <title>Polyphasic identification of a Novel Hot-Spring Cyanobacterium Ocullathermofonsia sinensis gen nov. sp. nov. and Genomic Insights on its Adaptations to the Thermal Habitat.</title>
        <authorList>
            <person name="Daroch M."/>
            <person name="Tang J."/>
            <person name="Jiang Y."/>
        </authorList>
    </citation>
    <scope>NUCLEOTIDE SEQUENCE</scope>
    <source>
        <strain evidence="3">PKUAC-SCTA174</strain>
    </source>
</reference>
<dbReference type="Pfam" id="PF00903">
    <property type="entry name" value="Glyoxalase"/>
    <property type="match status" value="1"/>
</dbReference>
<evidence type="ECO:0000313" key="3">
    <source>
        <dbReference type="EMBL" id="WAL62547.1"/>
    </source>
</evidence>
<accession>A0A9E8ZIU7</accession>
<sequence>MSHLSQSTSQPSFPALLPTMLRRVHHIALNVRDMQASRHFYGSILGLRELQGDEVPETLKTLFEAGEAANFVTPDGTVIDLFWKPNLTPPDPNPTREFTRAGHLAFDIAPDLFDHAVEVLNHHQVTIDHGPVTRPTGRGIYFYDPDGFLVEIRCDPA</sequence>
<dbReference type="CDD" id="cd06587">
    <property type="entry name" value="VOC"/>
    <property type="match status" value="1"/>
</dbReference>
<dbReference type="InterPro" id="IPR051332">
    <property type="entry name" value="Fosfomycin_Res_Enzymes"/>
</dbReference>
<dbReference type="InterPro" id="IPR004360">
    <property type="entry name" value="Glyas_Fos-R_dOase_dom"/>
</dbReference>
<name>A0A9E8ZIU7_9CYAN</name>
<dbReference type="GO" id="GO:0046872">
    <property type="term" value="F:metal ion binding"/>
    <property type="evidence" value="ECO:0007669"/>
    <property type="project" value="UniProtKB-KW"/>
</dbReference>
<protein>
    <submittedName>
        <fullName evidence="3">VOC family protein</fullName>
    </submittedName>
</protein>
<gene>
    <name evidence="3" type="ORF">OXH18_11305</name>
</gene>
<evidence type="ECO:0000313" key="4">
    <source>
        <dbReference type="Proteomes" id="UP001163152"/>
    </source>
</evidence>
<dbReference type="InterPro" id="IPR037523">
    <property type="entry name" value="VOC_core"/>
</dbReference>
<dbReference type="KEGG" id="tsin:OXH18_11305"/>
<dbReference type="Gene3D" id="3.10.180.10">
    <property type="entry name" value="2,3-Dihydroxybiphenyl 1,2-Dioxygenase, domain 1"/>
    <property type="match status" value="1"/>
</dbReference>
<keyword evidence="4" id="KW-1185">Reference proteome</keyword>
<dbReference type="RefSeq" id="WP_268612887.1">
    <property type="nucleotide sequence ID" value="NZ_CP113797.1"/>
</dbReference>
<dbReference type="SUPFAM" id="SSF54593">
    <property type="entry name" value="Glyoxalase/Bleomycin resistance protein/Dihydroxybiphenyl dioxygenase"/>
    <property type="match status" value="1"/>
</dbReference>
<evidence type="ECO:0000256" key="1">
    <source>
        <dbReference type="ARBA" id="ARBA00022723"/>
    </source>
</evidence>
<dbReference type="PROSITE" id="PS00934">
    <property type="entry name" value="GLYOXALASE_I_1"/>
    <property type="match status" value="1"/>
</dbReference>
<dbReference type="Proteomes" id="UP001163152">
    <property type="component" value="Chromosome"/>
</dbReference>
<organism evidence="3 4">
    <name type="scientific">Thermocoleostomius sinensis A174</name>
    <dbReference type="NCBI Taxonomy" id="2016057"/>
    <lineage>
        <taxon>Bacteria</taxon>
        <taxon>Bacillati</taxon>
        <taxon>Cyanobacteriota</taxon>
        <taxon>Cyanophyceae</taxon>
        <taxon>Oculatellales</taxon>
        <taxon>Oculatellaceae</taxon>
        <taxon>Thermocoleostomius</taxon>
    </lineage>
</organism>
<keyword evidence="1" id="KW-0479">Metal-binding</keyword>
<dbReference type="InterPro" id="IPR029068">
    <property type="entry name" value="Glyas_Bleomycin-R_OHBP_Dase"/>
</dbReference>
<dbReference type="AlphaFoldDB" id="A0A9E8ZIU7"/>